<sequence length="769" mass="88504">MPTLLWLLLGFFVSSALLGQHLTPPEARQLAEAIRQSPPDTHRVTLLLQLARHHVFKPGEVPADLDSARALAHQAAQLSRQLHDSVGLGRSYWLYSQADREQGERERGLRYIDQAIALFTHLYRPEDLGEAYLEKRHYYSIYTTEEDFYERMHLLEQAQVAFSQTHNVRRQAECLQELGDLHHVISAFPQAIAHLKEALRLYESIAFPRVQGVYDLLGSIYNIMGDTREGLRYGLLAVETGEMLQDSSSQMSTIYNRLGLTYYNLSEWEPALLYFRKSLAIIQRNQDQSNLIYLDKNIVNTLLKLNRPDEALAFHEALVRQYPARESPEHLDRLQYLMSFVTIHQVLKQYDAAQRYCDEMLALAQDAAITYHRYIYHIAIRFFLDSRQYERARRYLQLFQQHAELSSEPLYLADAAYYGFKLDSAQGNFRAALDQYQHYKAWQDTVFNENKSKQIAQLQIQYETDKKDQELKLQQQDIRLLTQERDLQASRLQQAALTRNVSFGGLALMLLIVGLLFNRYRLKQRSHRQLQAQQEEIQQKNQSLEQLVGEKEWLLKEIHHRVKNNLQIVMSLLNSQSAYIDNAAALGAIRESQARMQAMALIHQKLYQTENVARIDMPLYIQDLVTYLRDSFDVAYRLHFRLDVVPVELDVAQAVPLGLILNEGITNALKYAFPGETGGTISLVLSQANGQFRLTIADDGVGLPAELEVAHSRSLGMSLMQGLSQQLNGQLQLDNRPGRGLTLLVSFPDENAFQPEPSRQVALPWHHES</sequence>
<dbReference type="Gene3D" id="3.30.565.10">
    <property type="entry name" value="Histidine kinase-like ATPase, C-terminal domain"/>
    <property type="match status" value="1"/>
</dbReference>
<dbReference type="GO" id="GO:0004673">
    <property type="term" value="F:protein histidine kinase activity"/>
    <property type="evidence" value="ECO:0007669"/>
    <property type="project" value="UniProtKB-EC"/>
</dbReference>
<dbReference type="GO" id="GO:0005524">
    <property type="term" value="F:ATP binding"/>
    <property type="evidence" value="ECO:0007669"/>
    <property type="project" value="UniProtKB-KW"/>
</dbReference>
<evidence type="ECO:0000256" key="2">
    <source>
        <dbReference type="ARBA" id="ARBA00012438"/>
    </source>
</evidence>
<evidence type="ECO:0000256" key="8">
    <source>
        <dbReference type="PROSITE-ProRule" id="PRU00339"/>
    </source>
</evidence>
<dbReference type="SUPFAM" id="SSF55874">
    <property type="entry name" value="ATPase domain of HSP90 chaperone/DNA topoisomerase II/histidine kinase"/>
    <property type="match status" value="1"/>
</dbReference>
<feature type="transmembrane region" description="Helical" evidence="10">
    <location>
        <begin position="501"/>
        <end position="520"/>
    </location>
</feature>
<protein>
    <recommendedName>
        <fullName evidence="2">histidine kinase</fullName>
        <ecNumber evidence="2">2.7.13.3</ecNumber>
    </recommendedName>
</protein>
<keyword evidence="10" id="KW-0472">Membrane</keyword>
<dbReference type="Gene3D" id="1.25.40.10">
    <property type="entry name" value="Tetratricopeptide repeat domain"/>
    <property type="match status" value="1"/>
</dbReference>
<dbReference type="EMBL" id="FNFO01000014">
    <property type="protein sequence ID" value="SDM47149.1"/>
    <property type="molecule type" value="Genomic_DNA"/>
</dbReference>
<dbReference type="AlphaFoldDB" id="A0A1G9TH90"/>
<keyword evidence="13" id="KW-1185">Reference proteome</keyword>
<dbReference type="InterPro" id="IPR011990">
    <property type="entry name" value="TPR-like_helical_dom_sf"/>
</dbReference>
<keyword evidence="4" id="KW-0808">Transferase</keyword>
<evidence type="ECO:0000256" key="3">
    <source>
        <dbReference type="ARBA" id="ARBA00022553"/>
    </source>
</evidence>
<comment type="catalytic activity">
    <reaction evidence="1">
        <text>ATP + protein L-histidine = ADP + protein N-phospho-L-histidine.</text>
        <dbReference type="EC" id="2.7.13.3"/>
    </reaction>
</comment>
<evidence type="ECO:0000259" key="11">
    <source>
        <dbReference type="PROSITE" id="PS50109"/>
    </source>
</evidence>
<dbReference type="RefSeq" id="WP_089687807.1">
    <property type="nucleotide sequence ID" value="NZ_FNFO01000014.1"/>
</dbReference>
<dbReference type="SMART" id="SM00028">
    <property type="entry name" value="TPR"/>
    <property type="match status" value="2"/>
</dbReference>
<dbReference type="PROSITE" id="PS50005">
    <property type="entry name" value="TPR"/>
    <property type="match status" value="1"/>
</dbReference>
<dbReference type="PANTHER" id="PTHR41523:SF8">
    <property type="entry name" value="ETHYLENE RESPONSE SENSOR PROTEIN"/>
    <property type="match status" value="1"/>
</dbReference>
<dbReference type="PRINTS" id="PR00344">
    <property type="entry name" value="BCTRLSENSOR"/>
</dbReference>
<dbReference type="EC" id="2.7.13.3" evidence="2"/>
<evidence type="ECO:0000256" key="5">
    <source>
        <dbReference type="ARBA" id="ARBA00022741"/>
    </source>
</evidence>
<evidence type="ECO:0000313" key="12">
    <source>
        <dbReference type="EMBL" id="SDM47149.1"/>
    </source>
</evidence>
<dbReference type="PANTHER" id="PTHR41523">
    <property type="entry name" value="TWO-COMPONENT SYSTEM SENSOR PROTEIN"/>
    <property type="match status" value="1"/>
</dbReference>
<feature type="coiled-coil region" evidence="9">
    <location>
        <begin position="523"/>
        <end position="550"/>
    </location>
</feature>
<dbReference type="Proteomes" id="UP000198510">
    <property type="component" value="Unassembled WGS sequence"/>
</dbReference>
<feature type="domain" description="Histidine kinase" evidence="11">
    <location>
        <begin position="557"/>
        <end position="751"/>
    </location>
</feature>
<evidence type="ECO:0000256" key="9">
    <source>
        <dbReference type="SAM" id="Coils"/>
    </source>
</evidence>
<dbReference type="SUPFAM" id="SSF48452">
    <property type="entry name" value="TPR-like"/>
    <property type="match status" value="2"/>
</dbReference>
<dbReference type="InterPro" id="IPR019734">
    <property type="entry name" value="TPR_rpt"/>
</dbReference>
<dbReference type="OrthoDB" id="9767435at2"/>
<reference evidence="12 13" key="1">
    <citation type="submission" date="2016-10" db="EMBL/GenBank/DDBJ databases">
        <authorList>
            <person name="de Groot N.N."/>
        </authorList>
    </citation>
    <scope>NUCLEOTIDE SEQUENCE [LARGE SCALE GENOMIC DNA]</scope>
    <source>
        <strain evidence="12 13">DSM 25186</strain>
    </source>
</reference>
<keyword evidence="9" id="KW-0175">Coiled coil</keyword>
<keyword evidence="10" id="KW-1133">Transmembrane helix</keyword>
<evidence type="ECO:0000313" key="13">
    <source>
        <dbReference type="Proteomes" id="UP000198510"/>
    </source>
</evidence>
<accession>A0A1G9TH90</accession>
<keyword evidence="3" id="KW-0597">Phosphoprotein</keyword>
<evidence type="ECO:0000256" key="10">
    <source>
        <dbReference type="SAM" id="Phobius"/>
    </source>
</evidence>
<proteinExistence type="predicted"/>
<keyword evidence="5" id="KW-0547">Nucleotide-binding</keyword>
<name>A0A1G9TH90_9BACT</name>
<feature type="repeat" description="TPR" evidence="8">
    <location>
        <begin position="252"/>
        <end position="285"/>
    </location>
</feature>
<gene>
    <name evidence="12" type="ORF">SAMN05421823_11421</name>
</gene>
<dbReference type="Pfam" id="PF07568">
    <property type="entry name" value="HisKA_2"/>
    <property type="match status" value="1"/>
</dbReference>
<dbReference type="InterPro" id="IPR036890">
    <property type="entry name" value="HATPase_C_sf"/>
</dbReference>
<dbReference type="SMART" id="SM00387">
    <property type="entry name" value="HATPase_c"/>
    <property type="match status" value="1"/>
</dbReference>
<dbReference type="PROSITE" id="PS50109">
    <property type="entry name" value="HIS_KIN"/>
    <property type="match status" value="1"/>
</dbReference>
<dbReference type="InterPro" id="IPR003594">
    <property type="entry name" value="HATPase_dom"/>
</dbReference>
<dbReference type="STRING" id="1075417.SAMN05421823_11421"/>
<organism evidence="12 13">
    <name type="scientific">Catalinimonas alkaloidigena</name>
    <dbReference type="NCBI Taxonomy" id="1075417"/>
    <lineage>
        <taxon>Bacteria</taxon>
        <taxon>Pseudomonadati</taxon>
        <taxon>Bacteroidota</taxon>
        <taxon>Cytophagia</taxon>
        <taxon>Cytophagales</taxon>
        <taxon>Catalimonadaceae</taxon>
        <taxon>Catalinimonas</taxon>
    </lineage>
</organism>
<keyword evidence="6 12" id="KW-0418">Kinase</keyword>
<dbReference type="InterPro" id="IPR011495">
    <property type="entry name" value="Sig_transdc_His_kin_sub2_dim/P"/>
</dbReference>
<dbReference type="Pfam" id="PF02518">
    <property type="entry name" value="HATPase_c"/>
    <property type="match status" value="1"/>
</dbReference>
<keyword evidence="8" id="KW-0802">TPR repeat</keyword>
<evidence type="ECO:0000256" key="7">
    <source>
        <dbReference type="ARBA" id="ARBA00022840"/>
    </source>
</evidence>
<dbReference type="Gene3D" id="3.30.450.20">
    <property type="entry name" value="PAS domain"/>
    <property type="match status" value="1"/>
</dbReference>
<dbReference type="InterPro" id="IPR005467">
    <property type="entry name" value="His_kinase_dom"/>
</dbReference>
<dbReference type="InterPro" id="IPR004358">
    <property type="entry name" value="Sig_transdc_His_kin-like_C"/>
</dbReference>
<evidence type="ECO:0000256" key="6">
    <source>
        <dbReference type="ARBA" id="ARBA00022777"/>
    </source>
</evidence>
<dbReference type="Pfam" id="PF13374">
    <property type="entry name" value="TPR_10"/>
    <property type="match status" value="1"/>
</dbReference>
<evidence type="ECO:0000256" key="4">
    <source>
        <dbReference type="ARBA" id="ARBA00022679"/>
    </source>
</evidence>
<evidence type="ECO:0000256" key="1">
    <source>
        <dbReference type="ARBA" id="ARBA00000085"/>
    </source>
</evidence>
<keyword evidence="10" id="KW-0812">Transmembrane</keyword>
<keyword evidence="7" id="KW-0067">ATP-binding</keyword>